<comment type="caution">
    <text evidence="2">The sequence shown here is derived from an EMBL/GenBank/DDBJ whole genome shotgun (WGS) entry which is preliminary data.</text>
</comment>
<dbReference type="Proteomes" id="UP001197247">
    <property type="component" value="Unassembled WGS sequence"/>
</dbReference>
<feature type="region of interest" description="Disordered" evidence="1">
    <location>
        <begin position="358"/>
        <end position="379"/>
    </location>
</feature>
<feature type="compositionally biased region" description="Polar residues" evidence="1">
    <location>
        <begin position="360"/>
        <end position="379"/>
    </location>
</feature>
<dbReference type="InterPro" id="IPR015943">
    <property type="entry name" value="WD40/YVTN_repeat-like_dom_sf"/>
</dbReference>
<dbReference type="EMBL" id="JAHBAY010000002">
    <property type="protein sequence ID" value="MBT0768637.1"/>
    <property type="molecule type" value="Genomic_DNA"/>
</dbReference>
<evidence type="ECO:0000313" key="2">
    <source>
        <dbReference type="EMBL" id="MBT0768637.1"/>
    </source>
</evidence>
<reference evidence="2 3" key="1">
    <citation type="submission" date="2021-05" db="EMBL/GenBank/DDBJ databases">
        <title>Kineosporia and Streptomyces sp. nov. two new marine actinobacteria isolated from Coral.</title>
        <authorList>
            <person name="Buangrab K."/>
            <person name="Sutthacheep M."/>
            <person name="Yeemin T."/>
            <person name="Harunari E."/>
            <person name="Igarashi Y."/>
            <person name="Kanchanasin P."/>
            <person name="Tanasupawat S."/>
            <person name="Phongsopitanun W."/>
        </authorList>
    </citation>
    <scope>NUCLEOTIDE SEQUENCE [LARGE SCALE GENOMIC DNA]</scope>
    <source>
        <strain evidence="2 3">J2-2</strain>
    </source>
</reference>
<dbReference type="Gene3D" id="2.130.10.10">
    <property type="entry name" value="YVTN repeat-like/Quinoprotein amine dehydrogenase"/>
    <property type="match status" value="1"/>
</dbReference>
<organism evidence="2 3">
    <name type="scientific">Kineosporia corallincola</name>
    <dbReference type="NCBI Taxonomy" id="2835133"/>
    <lineage>
        <taxon>Bacteria</taxon>
        <taxon>Bacillati</taxon>
        <taxon>Actinomycetota</taxon>
        <taxon>Actinomycetes</taxon>
        <taxon>Kineosporiales</taxon>
        <taxon>Kineosporiaceae</taxon>
        <taxon>Kineosporia</taxon>
    </lineage>
</organism>
<dbReference type="InterPro" id="IPR011047">
    <property type="entry name" value="Quinoprotein_ADH-like_sf"/>
</dbReference>
<dbReference type="SUPFAM" id="SSF50998">
    <property type="entry name" value="Quinoprotein alcohol dehydrogenase-like"/>
    <property type="match status" value="1"/>
</dbReference>
<dbReference type="RefSeq" id="WP_214154930.1">
    <property type="nucleotide sequence ID" value="NZ_JAHBAY010000002.1"/>
</dbReference>
<protein>
    <submittedName>
        <fullName evidence="2">Uncharacterized protein</fullName>
    </submittedName>
</protein>
<evidence type="ECO:0000313" key="3">
    <source>
        <dbReference type="Proteomes" id="UP001197247"/>
    </source>
</evidence>
<evidence type="ECO:0000256" key="1">
    <source>
        <dbReference type="SAM" id="MobiDB-lite"/>
    </source>
</evidence>
<sequence>MHEPVQVLLDAARMLGTTALPEAVKTTVRIIFEQLLAKGRQHTPPGSPAGLALDAVAAGRPSDNDRRTTHALFEALARQDATVERLIQRLGESVSNAGAQVNVGHSNFGSINNVQNNYTTHATHQRELMLTVDPDHPVRLRPGDRTEVQVTVTEEARRPQLVNFHLAPPDTLGVRAEPNPLMLSSGGLGTTRVTVTVAAGDVRPGRHRFELRAQSDAGASVSVPVDVEVLEAPRWHTRPAPDGQDVLEVTNIGNCDLDLRARVSDRSNNELGRHDTVRLPVGQKLEIPFRVPRSLVLTGVAHVRLNVVDGRSGLERRDDHEVAVRPRLAPHRRAPFLGGLALVSVVLVVWSQLWGPSGQAGAQSGTPPRTSGAQQVSGMLTPSVCPGVSAADRAPADVSPSPAPLRSAVLPAAVPGGVNTSLAPDLLVVGGADRRVHALDPATLQELWWSPCLDGPVVAQPIVSDPPRPGVDPYDVFAVTGQGTVYRIRTGGRGEVPAEQGARLPGSTTMKPTLLDDESGHPVITGEVDGAPRISLVDRRTLRVKASVQLTEAPRQNPVIVDGARMYAVDGSSHEQTWYWSPSASAFERQDSLEGIPGDARLTYLAGRSGDRKKGEKSDFLVAAGTYGSSGAGILIVWPGQGRRSSIVSLPGEPAGQVRLSADHRSAHLPLRQGDHTLLARVDLTGTVTGGADVVTQDLAVRGDDAGTALATPIQQVGGDENSLVLAWGECVYVADSALEREPDVALCGNGAMGTPGASRAEGVLWAAGRDGRVYRAALP</sequence>
<gene>
    <name evidence="2" type="ORF">KIH74_06845</name>
</gene>
<name>A0ABS5TC28_9ACTN</name>
<proteinExistence type="predicted"/>
<keyword evidence="3" id="KW-1185">Reference proteome</keyword>
<accession>A0ABS5TC28</accession>
<feature type="region of interest" description="Disordered" evidence="1">
    <location>
        <begin position="495"/>
        <end position="518"/>
    </location>
</feature>